<dbReference type="GeneID" id="113202974"/>
<dbReference type="Gene3D" id="3.80.10.10">
    <property type="entry name" value="Ribonuclease Inhibitor"/>
    <property type="match status" value="1"/>
</dbReference>
<sequence>MELLLLPEEMLLALMRYLDARDLLCCRLVCKRIGQLALHPHLWRRLRVYEYEGDRHLACPVLRLAPLLGLLDAEVPSKECQLALASTRCAVTELQLTVHQGGAVLAAAVIRNQEALGRLKRLDIAFSPWDLGTGVDLLLRTVALTSGLESLSINEVPFHSTSTVDILVRHSTRLCKPSLRKFRGHHLQYASHAEAFVDFVLASHAASLEEVDLLRRVSWEPEEYPVTASRALLLAGMPNLRKLSCFSMPGLEAVAVRETLEVVTLAMRLKTTSDADRVAVAAAAEFLRRGAGQLREVTLIFHIDRSCASAEGPEDDDDDPDRVNTDFITALATSGRSTVEFLSISGEHATSTSRLQLCTALLDTMPSLSALRRLEVGGHVAVDQLLLGITPASAPVLQSLLLHPKPSLPCVHAWLHDGGDAVGTALSVNPALQVFVRRTPPKHCSENKLCAVCALGCHRDRPWYSDYDDARIYPCFEGFCLLLPRNEFCN</sequence>
<dbReference type="Proteomes" id="UP000504606">
    <property type="component" value="Unplaced"/>
</dbReference>
<reference evidence="3" key="1">
    <citation type="submission" date="2025-08" db="UniProtKB">
        <authorList>
            <consortium name="RefSeq"/>
        </authorList>
    </citation>
    <scope>IDENTIFICATION</scope>
    <source>
        <tissue evidence="3">Whole organism</tissue>
    </source>
</reference>
<evidence type="ECO:0000259" key="1">
    <source>
        <dbReference type="PROSITE" id="PS50181"/>
    </source>
</evidence>
<evidence type="ECO:0000313" key="3">
    <source>
        <dbReference type="RefSeq" id="XP_026273223.1"/>
    </source>
</evidence>
<accession>A0A6J1RY15</accession>
<dbReference type="RefSeq" id="XP_026273223.1">
    <property type="nucleotide sequence ID" value="XM_026417438.2"/>
</dbReference>
<dbReference type="PROSITE" id="PS50181">
    <property type="entry name" value="FBOX"/>
    <property type="match status" value="1"/>
</dbReference>
<evidence type="ECO:0000313" key="2">
    <source>
        <dbReference type="Proteomes" id="UP000504606"/>
    </source>
</evidence>
<dbReference type="InterPro" id="IPR036047">
    <property type="entry name" value="F-box-like_dom_sf"/>
</dbReference>
<gene>
    <name evidence="3" type="primary">LOC113202974</name>
</gene>
<dbReference type="OrthoDB" id="9856535at2759"/>
<keyword evidence="2" id="KW-1185">Reference proteome</keyword>
<dbReference type="InterPro" id="IPR001810">
    <property type="entry name" value="F-box_dom"/>
</dbReference>
<dbReference type="SUPFAM" id="SSF81383">
    <property type="entry name" value="F-box domain"/>
    <property type="match status" value="1"/>
</dbReference>
<name>A0A6J1RY15_FRAOC</name>
<dbReference type="KEGG" id="foc:113202974"/>
<feature type="domain" description="F-box" evidence="1">
    <location>
        <begin position="1"/>
        <end position="46"/>
    </location>
</feature>
<dbReference type="Pfam" id="PF12937">
    <property type="entry name" value="F-box-like"/>
    <property type="match status" value="1"/>
</dbReference>
<protein>
    <submittedName>
        <fullName evidence="3">Uncharacterized protein LOC113202974 isoform X1</fullName>
    </submittedName>
</protein>
<dbReference type="InterPro" id="IPR032675">
    <property type="entry name" value="LRR_dom_sf"/>
</dbReference>
<proteinExistence type="predicted"/>
<organism evidence="2 3">
    <name type="scientific">Frankliniella occidentalis</name>
    <name type="common">Western flower thrips</name>
    <name type="synonym">Euthrips occidentalis</name>
    <dbReference type="NCBI Taxonomy" id="133901"/>
    <lineage>
        <taxon>Eukaryota</taxon>
        <taxon>Metazoa</taxon>
        <taxon>Ecdysozoa</taxon>
        <taxon>Arthropoda</taxon>
        <taxon>Hexapoda</taxon>
        <taxon>Insecta</taxon>
        <taxon>Pterygota</taxon>
        <taxon>Neoptera</taxon>
        <taxon>Paraneoptera</taxon>
        <taxon>Thysanoptera</taxon>
        <taxon>Terebrantia</taxon>
        <taxon>Thripoidea</taxon>
        <taxon>Thripidae</taxon>
        <taxon>Frankliniella</taxon>
    </lineage>
</organism>
<dbReference type="AlphaFoldDB" id="A0A6J1RY15"/>
<dbReference type="SMART" id="SM00256">
    <property type="entry name" value="FBOX"/>
    <property type="match status" value="1"/>
</dbReference>